<feature type="coiled-coil region" evidence="1">
    <location>
        <begin position="38"/>
        <end position="65"/>
    </location>
</feature>
<evidence type="ECO:0000313" key="2">
    <source>
        <dbReference type="EMBL" id="EPQ67468.1"/>
    </source>
</evidence>
<dbReference type="AlphaFoldDB" id="A0A656KP01"/>
<evidence type="ECO:0000256" key="1">
    <source>
        <dbReference type="SAM" id="Coils"/>
    </source>
</evidence>
<evidence type="ECO:0000313" key="3">
    <source>
        <dbReference type="Proteomes" id="UP000053110"/>
    </source>
</evidence>
<dbReference type="OrthoDB" id="3598195at2759"/>
<dbReference type="Proteomes" id="UP000053110">
    <property type="component" value="Unassembled WGS sequence"/>
</dbReference>
<sequence length="128" mass="14447">MAFSEHVSEFSRKFGGFKSIEQFVDGVKSDPELMYQAVKNLGRLRDGAEAELEAAKKEIENLKENPRSGHKNDEENLANILKTALDTRNPPKSTKIPDPAIFSGLKEDFFTWREAILLKLNANADHFP</sequence>
<accession>A0A656KP01</accession>
<dbReference type="EMBL" id="KE373529">
    <property type="protein sequence ID" value="EPQ67468.1"/>
    <property type="molecule type" value="Genomic_DNA"/>
</dbReference>
<name>A0A656KP01_BLUGR</name>
<reference evidence="3" key="1">
    <citation type="journal article" date="2013" name="Nat. Genet.">
        <title>The wheat powdery mildew genome shows the unique evolution of an obligate biotroph.</title>
        <authorList>
            <person name="Wicker T."/>
            <person name="Oberhaensli S."/>
            <person name="Parlange F."/>
            <person name="Buchmann J.P."/>
            <person name="Shatalina M."/>
            <person name="Roffler S."/>
            <person name="Ben-David R."/>
            <person name="Dolezel J."/>
            <person name="Simkova H."/>
            <person name="Schulze-Lefert P."/>
            <person name="Spanu P.D."/>
            <person name="Bruggmann R."/>
            <person name="Amselem J."/>
            <person name="Quesneville H."/>
            <person name="Ver Loren van Themaat E."/>
            <person name="Paape T."/>
            <person name="Shimizu K.K."/>
            <person name="Keller B."/>
        </authorList>
    </citation>
    <scope>NUCLEOTIDE SEQUENCE [LARGE SCALE GENOMIC DNA]</scope>
    <source>
        <strain evidence="3">96224</strain>
    </source>
</reference>
<protein>
    <submittedName>
        <fullName evidence="2">Uncharacterized protein</fullName>
    </submittedName>
</protein>
<organism evidence="2 3">
    <name type="scientific">Blumeria graminis f. sp. tritici 96224</name>
    <dbReference type="NCBI Taxonomy" id="1268274"/>
    <lineage>
        <taxon>Eukaryota</taxon>
        <taxon>Fungi</taxon>
        <taxon>Dikarya</taxon>
        <taxon>Ascomycota</taxon>
        <taxon>Pezizomycotina</taxon>
        <taxon>Leotiomycetes</taxon>
        <taxon>Erysiphales</taxon>
        <taxon>Erysiphaceae</taxon>
        <taxon>Blumeria</taxon>
    </lineage>
</organism>
<gene>
    <name evidence="2" type="ORF">BGT96224_Ac31298</name>
</gene>
<keyword evidence="1" id="KW-0175">Coiled coil</keyword>
<proteinExistence type="predicted"/>